<accession>A0ABV7SXN6</accession>
<reference evidence="10" key="1">
    <citation type="journal article" date="2019" name="Int. J. Syst. Evol. Microbiol.">
        <title>The Global Catalogue of Microorganisms (GCM) 10K type strain sequencing project: providing services to taxonomists for standard genome sequencing and annotation.</title>
        <authorList>
            <consortium name="The Broad Institute Genomics Platform"/>
            <consortium name="The Broad Institute Genome Sequencing Center for Infectious Disease"/>
            <person name="Wu L."/>
            <person name="Ma J."/>
        </authorList>
    </citation>
    <scope>NUCLEOTIDE SEQUENCE [LARGE SCALE GENOMIC DNA]</scope>
    <source>
        <strain evidence="10">KCTC 42739</strain>
    </source>
</reference>
<sequence>MAIDDPRDAALDDDMEADALARMTLSEAEHRARNLISLVLALAQQSFNGLKGHPEVVAFLDRVRSLDAVARIGCEVKGDFCSLPRIAERVTTRLDNPMAPRIARTGGEVSVVARWAHLLTIVLHELTANSVRHGALSAVGGRVDLRWVASAGDNSGGAELHLHWRETGGPAVTSPGPAGFGMRLLRDLTGHNSRCQASLRLPPTGLVYALTLKLYANEVRY</sequence>
<evidence type="ECO:0000256" key="6">
    <source>
        <dbReference type="ARBA" id="ARBA00022777"/>
    </source>
</evidence>
<keyword evidence="6 9" id="KW-0418">Kinase</keyword>
<evidence type="ECO:0000259" key="8">
    <source>
        <dbReference type="Pfam" id="PF07536"/>
    </source>
</evidence>
<dbReference type="Pfam" id="PF07536">
    <property type="entry name" value="HWE_HK"/>
    <property type="match status" value="1"/>
</dbReference>
<dbReference type="RefSeq" id="WP_261293079.1">
    <property type="nucleotide sequence ID" value="NZ_JANQBK010000003.1"/>
</dbReference>
<evidence type="ECO:0000313" key="9">
    <source>
        <dbReference type="EMBL" id="MFC3580045.1"/>
    </source>
</evidence>
<proteinExistence type="predicted"/>
<evidence type="ECO:0000256" key="3">
    <source>
        <dbReference type="ARBA" id="ARBA00022553"/>
    </source>
</evidence>
<dbReference type="InterPro" id="IPR011102">
    <property type="entry name" value="Sig_transdc_His_kinase_HWE"/>
</dbReference>
<comment type="catalytic activity">
    <reaction evidence="1">
        <text>ATP + protein L-histidine = ADP + protein N-phospho-L-histidine.</text>
        <dbReference type="EC" id="2.7.13.3"/>
    </reaction>
</comment>
<name>A0ABV7SXN6_9SPHN</name>
<evidence type="ECO:0000256" key="1">
    <source>
        <dbReference type="ARBA" id="ARBA00000085"/>
    </source>
</evidence>
<feature type="domain" description="Signal transduction histidine kinase HWE region" evidence="8">
    <location>
        <begin position="27"/>
        <end position="106"/>
    </location>
</feature>
<dbReference type="InterPro" id="IPR036890">
    <property type="entry name" value="HATPase_C_sf"/>
</dbReference>
<dbReference type="Proteomes" id="UP001595713">
    <property type="component" value="Unassembled WGS sequence"/>
</dbReference>
<dbReference type="Gene3D" id="3.30.565.10">
    <property type="entry name" value="Histidine kinase-like ATPase, C-terminal domain"/>
    <property type="match status" value="1"/>
</dbReference>
<keyword evidence="7" id="KW-0067">ATP-binding</keyword>
<protein>
    <recommendedName>
        <fullName evidence="2">histidine kinase</fullName>
        <ecNumber evidence="2">2.7.13.3</ecNumber>
    </recommendedName>
</protein>
<gene>
    <name evidence="9" type="ORF">ACFONA_07685</name>
</gene>
<evidence type="ECO:0000313" key="10">
    <source>
        <dbReference type="Proteomes" id="UP001595713"/>
    </source>
</evidence>
<evidence type="ECO:0000256" key="4">
    <source>
        <dbReference type="ARBA" id="ARBA00022679"/>
    </source>
</evidence>
<dbReference type="PANTHER" id="PTHR41523">
    <property type="entry name" value="TWO-COMPONENT SYSTEM SENSOR PROTEIN"/>
    <property type="match status" value="1"/>
</dbReference>
<keyword evidence="10" id="KW-1185">Reference proteome</keyword>
<dbReference type="EC" id="2.7.13.3" evidence="2"/>
<dbReference type="GO" id="GO:0016301">
    <property type="term" value="F:kinase activity"/>
    <property type="evidence" value="ECO:0007669"/>
    <property type="project" value="UniProtKB-KW"/>
</dbReference>
<comment type="caution">
    <text evidence="9">The sequence shown here is derived from an EMBL/GenBank/DDBJ whole genome shotgun (WGS) entry which is preliminary data.</text>
</comment>
<keyword evidence="4" id="KW-0808">Transferase</keyword>
<evidence type="ECO:0000256" key="2">
    <source>
        <dbReference type="ARBA" id="ARBA00012438"/>
    </source>
</evidence>
<organism evidence="9 10">
    <name type="scientific">Sphingomonas hylomeconis</name>
    <dbReference type="NCBI Taxonomy" id="1395958"/>
    <lineage>
        <taxon>Bacteria</taxon>
        <taxon>Pseudomonadati</taxon>
        <taxon>Pseudomonadota</taxon>
        <taxon>Alphaproteobacteria</taxon>
        <taxon>Sphingomonadales</taxon>
        <taxon>Sphingomonadaceae</taxon>
        <taxon>Sphingomonas</taxon>
    </lineage>
</organism>
<dbReference type="PANTHER" id="PTHR41523:SF7">
    <property type="entry name" value="HISTIDINE KINASE"/>
    <property type="match status" value="1"/>
</dbReference>
<keyword evidence="5" id="KW-0547">Nucleotide-binding</keyword>
<evidence type="ECO:0000256" key="7">
    <source>
        <dbReference type="ARBA" id="ARBA00022840"/>
    </source>
</evidence>
<keyword evidence="3" id="KW-0597">Phosphoprotein</keyword>
<dbReference type="EMBL" id="JBHRXP010000002">
    <property type="protein sequence ID" value="MFC3580045.1"/>
    <property type="molecule type" value="Genomic_DNA"/>
</dbReference>
<evidence type="ECO:0000256" key="5">
    <source>
        <dbReference type="ARBA" id="ARBA00022741"/>
    </source>
</evidence>